<organism evidence="3 4">
    <name type="scientific">Eimeria mitis</name>
    <dbReference type="NCBI Taxonomy" id="44415"/>
    <lineage>
        <taxon>Eukaryota</taxon>
        <taxon>Sar</taxon>
        <taxon>Alveolata</taxon>
        <taxon>Apicomplexa</taxon>
        <taxon>Conoidasida</taxon>
        <taxon>Coccidia</taxon>
        <taxon>Eucoccidiorida</taxon>
        <taxon>Eimeriorina</taxon>
        <taxon>Eimeriidae</taxon>
        <taxon>Eimeria</taxon>
    </lineage>
</organism>
<dbReference type="AlphaFoldDB" id="U6K4I5"/>
<reference evidence="3" key="1">
    <citation type="submission" date="2013-10" db="EMBL/GenBank/DDBJ databases">
        <title>Genomic analysis of the causative agents of coccidiosis in chickens.</title>
        <authorList>
            <person name="Reid A.J."/>
            <person name="Blake D."/>
            <person name="Billington K."/>
            <person name="Browne H."/>
            <person name="Dunn M."/>
            <person name="Hung S."/>
            <person name="Kawahara F."/>
            <person name="Miranda-Saavedra D."/>
            <person name="Mourier T."/>
            <person name="Nagra H."/>
            <person name="Otto T.D."/>
            <person name="Rawlings N."/>
            <person name="Sanchez A."/>
            <person name="Sanders M."/>
            <person name="Subramaniam C."/>
            <person name="Tay Y."/>
            <person name="Dear P."/>
            <person name="Doerig C."/>
            <person name="Gruber A."/>
            <person name="Parkinson J."/>
            <person name="Shirley M."/>
            <person name="Wan K.L."/>
            <person name="Berriman M."/>
            <person name="Tomley F."/>
            <person name="Pain A."/>
        </authorList>
    </citation>
    <scope>NUCLEOTIDE SEQUENCE [LARGE SCALE GENOMIC DNA]</scope>
    <source>
        <strain evidence="3">Houghton</strain>
    </source>
</reference>
<dbReference type="InterPro" id="IPR013594">
    <property type="entry name" value="Dynein_heavy_tail"/>
</dbReference>
<dbReference type="OrthoDB" id="10251809at2759"/>
<feature type="domain" description="Dynein heavy chain tail" evidence="2">
    <location>
        <begin position="521"/>
        <end position="667"/>
    </location>
</feature>
<feature type="compositionally biased region" description="Low complexity" evidence="1">
    <location>
        <begin position="197"/>
        <end position="221"/>
    </location>
</feature>
<feature type="region of interest" description="Disordered" evidence="1">
    <location>
        <begin position="167"/>
        <end position="229"/>
    </location>
</feature>
<dbReference type="GO" id="GO:0030286">
    <property type="term" value="C:dynein complex"/>
    <property type="evidence" value="ECO:0007669"/>
    <property type="project" value="InterPro"/>
</dbReference>
<sequence length="1173" mass="132499">MAFDARKSWIKKKVMGALNIQDPSPWNSLMARDGQKADKQLEQFLEAGNTGTALFFAYSKSEDSQAELLEMQASPINPSKSPSVHVYALRLCSGVIDLTGKGVEEMNRCMLVGLVGPCILEDLTQILECFLVPLLSYRPQPISSDEVEQAAAATAIPGKPASPDYLKLKGKLGSSSSTDSHAPETESLVDSDDGDSEGSAGSSSPSRRASTSAAEAETSAAIVGPEGSPEDYTAVEEVENGNVTEESTSALDPECKSEALSATQELLTHLKAASSKMAVPLPMPIVETSSLSGHESAANVANLEATIALWRKLILELLEAESHREPDSFLPLSEVNFWRDRHTSVSLLYEQLLAPQCQQAIQLYEEAQPDSAVLATFRKSLNELQQLHQESMSNVRFLSTLERYFTTLETSPLGPMADTIASLMNALRMVWITSRHFTTDERMQNLLERIAHQLEMRIRQDVCVEQLLRKDVEEASTILQQSRALLETWKAEYFRMRSRLEESECNRRVFCEKDSEEVSLTVNQFWRRTEELEDECITFLDTKFTRLRSALSAFEMLKDFTTTASRPRINVKLGEKFVDILKHFNTEVDRMRGLFEEGKDNPCLPSHMPPVSGAILWSSGLLQALKASVLAFKQMPEVFDFDQAEDVFGNYLSFAKSITAYQNSLVQRMSSATTFPLRNVWVVMQEARHLDQLGLREAPAAVVNVALHKVSIRAVLLRAVHPGLTTLNWTSLGLEDFVSSCLKSLTIFKATCEQVFKNVEIIEQIVKEIENAQLVRDLNWDSFEPFAIQDFYEYIEEHRARVVEGLQGRYESITSYLKKIEELLEGRMTGSSEAMASYYHYWERRIFNAIATMLIRATSRFRAFFTLSSSACRWPPVLRVSTELNDKDVVIHGSTHSIFKTISRLMQNIIASAMSFSRWMHGTCKCVPIQQLPGGDETAAVQFTFYNEVARIPALISSTVATHQAIQRAFQHITKYVKNWSKYEVEWALWNPDRKSQLEQLIVKRPNLVYFDVYVRAYEKLAAELGTIPKVNTVGFIQLDSSTVIEGIRKQALVLSRAYAETLHEIAKRERVDLKKLIDERRQKLEVETDTLERFKVLMESVTTINDSAMDAEIRLTEMREMYSTLQSYDYHINQAEMTDLAALPSEWKELRNLAHRKTRQLASQLYPANGRS</sequence>
<feature type="domain" description="Dynein heavy chain tail" evidence="2">
    <location>
        <begin position="301"/>
        <end position="508"/>
    </location>
</feature>
<name>U6K4I5_9EIME</name>
<dbReference type="GO" id="GO:0051959">
    <property type="term" value="F:dynein light intermediate chain binding"/>
    <property type="evidence" value="ECO:0007669"/>
    <property type="project" value="InterPro"/>
</dbReference>
<dbReference type="EMBL" id="HG682685">
    <property type="protein sequence ID" value="CDJ30668.1"/>
    <property type="molecule type" value="Genomic_DNA"/>
</dbReference>
<dbReference type="GeneID" id="25375700"/>
<accession>U6K4I5</accession>
<reference evidence="3" key="2">
    <citation type="submission" date="2013-10" db="EMBL/GenBank/DDBJ databases">
        <authorList>
            <person name="Aslett M."/>
        </authorList>
    </citation>
    <scope>NUCLEOTIDE SEQUENCE [LARGE SCALE GENOMIC DNA]</scope>
    <source>
        <strain evidence="3">Houghton</strain>
    </source>
</reference>
<feature type="compositionally biased region" description="Acidic residues" evidence="1">
    <location>
        <begin position="187"/>
        <end position="196"/>
    </location>
</feature>
<dbReference type="VEuPathDB" id="ToxoDB:EMH_0007000"/>
<evidence type="ECO:0000259" key="2">
    <source>
        <dbReference type="Pfam" id="PF08385"/>
    </source>
</evidence>
<gene>
    <name evidence="3" type="ORF">EMH_0007000</name>
</gene>
<dbReference type="RefSeq" id="XP_013353233.1">
    <property type="nucleotide sequence ID" value="XM_013497779.1"/>
</dbReference>
<dbReference type="GO" id="GO:0045505">
    <property type="term" value="F:dynein intermediate chain binding"/>
    <property type="evidence" value="ECO:0007669"/>
    <property type="project" value="InterPro"/>
</dbReference>
<proteinExistence type="predicted"/>
<dbReference type="GO" id="GO:0007018">
    <property type="term" value="P:microtubule-based movement"/>
    <property type="evidence" value="ECO:0007669"/>
    <property type="project" value="InterPro"/>
</dbReference>
<dbReference type="PANTHER" id="PTHR22878">
    <property type="entry name" value="DYNEIN HEAVY CHAIN 6, AXONEMAL-LIKE-RELATED"/>
    <property type="match status" value="1"/>
</dbReference>
<dbReference type="Proteomes" id="UP000030744">
    <property type="component" value="Unassembled WGS sequence"/>
</dbReference>
<evidence type="ECO:0000313" key="4">
    <source>
        <dbReference type="Proteomes" id="UP000030744"/>
    </source>
</evidence>
<protein>
    <recommendedName>
        <fullName evidence="2">Dynein heavy chain tail domain-containing protein</fullName>
    </recommendedName>
</protein>
<keyword evidence="4" id="KW-1185">Reference proteome</keyword>
<evidence type="ECO:0000256" key="1">
    <source>
        <dbReference type="SAM" id="MobiDB-lite"/>
    </source>
</evidence>
<dbReference type="InterPro" id="IPR026983">
    <property type="entry name" value="DHC"/>
</dbReference>
<dbReference type="Pfam" id="PF08385">
    <property type="entry name" value="DHC_N1"/>
    <property type="match status" value="2"/>
</dbReference>
<evidence type="ECO:0000313" key="3">
    <source>
        <dbReference type="EMBL" id="CDJ30668.1"/>
    </source>
</evidence>